<organism evidence="1 2">
    <name type="scientific">Diphasiastrum complanatum</name>
    <name type="common">Issler's clubmoss</name>
    <name type="synonym">Lycopodium complanatum</name>
    <dbReference type="NCBI Taxonomy" id="34168"/>
    <lineage>
        <taxon>Eukaryota</taxon>
        <taxon>Viridiplantae</taxon>
        <taxon>Streptophyta</taxon>
        <taxon>Embryophyta</taxon>
        <taxon>Tracheophyta</taxon>
        <taxon>Lycopodiopsida</taxon>
        <taxon>Lycopodiales</taxon>
        <taxon>Lycopodiaceae</taxon>
        <taxon>Lycopodioideae</taxon>
        <taxon>Diphasiastrum</taxon>
    </lineage>
</organism>
<accession>A0ACC2EY21</accession>
<proteinExistence type="predicted"/>
<evidence type="ECO:0000313" key="1">
    <source>
        <dbReference type="EMBL" id="KAJ7571270.1"/>
    </source>
</evidence>
<name>A0ACC2EY21_DIPCM</name>
<dbReference type="EMBL" id="CM055092">
    <property type="protein sequence ID" value="KAJ7571270.1"/>
    <property type="molecule type" value="Genomic_DNA"/>
</dbReference>
<keyword evidence="2" id="KW-1185">Reference proteome</keyword>
<dbReference type="Proteomes" id="UP001162992">
    <property type="component" value="Chromosome 1"/>
</dbReference>
<gene>
    <name evidence="1" type="ORF">O6H91_01G157200</name>
</gene>
<sequence>MCLPNGFWTSFKESIKALEADIQHANTLSLEYPRENDCACYQMRLQYDSLAKLFFLVPGADCSFAGALGLLRILIYKVYTNGTTSKMTFERKASLREFYGFIYPYLLQLGDGFMNMKFLKQGMVVGNRSKNTKGDKRSEMDGEDSDCDQECDICMEKNEKMVLPDCTHGLCIKCYKDWNERSQSCPFCRDSLKKVNSVDLWVIINADDVKDMTTLGRQDVLRLFRYIDKLPVAAPEKVLATIGTYVDDSGVHFTTDPFGCGFYDAQVDEYQLRITTNPYGCRFSYTYF</sequence>
<comment type="caution">
    <text evidence="1">The sequence shown here is derived from an EMBL/GenBank/DDBJ whole genome shotgun (WGS) entry which is preliminary data.</text>
</comment>
<evidence type="ECO:0000313" key="2">
    <source>
        <dbReference type="Proteomes" id="UP001162992"/>
    </source>
</evidence>
<protein>
    <submittedName>
        <fullName evidence="1">Uncharacterized protein</fullName>
    </submittedName>
</protein>
<reference evidence="2" key="1">
    <citation type="journal article" date="2024" name="Proc. Natl. Acad. Sci. U.S.A.">
        <title>Extraordinary preservation of gene collinearity over three hundred million years revealed in homosporous lycophytes.</title>
        <authorList>
            <person name="Li C."/>
            <person name="Wickell D."/>
            <person name="Kuo L.Y."/>
            <person name="Chen X."/>
            <person name="Nie B."/>
            <person name="Liao X."/>
            <person name="Peng D."/>
            <person name="Ji J."/>
            <person name="Jenkins J."/>
            <person name="Williams M."/>
            <person name="Shu S."/>
            <person name="Plott C."/>
            <person name="Barry K."/>
            <person name="Rajasekar S."/>
            <person name="Grimwood J."/>
            <person name="Han X."/>
            <person name="Sun S."/>
            <person name="Hou Z."/>
            <person name="He W."/>
            <person name="Dai G."/>
            <person name="Sun C."/>
            <person name="Schmutz J."/>
            <person name="Leebens-Mack J.H."/>
            <person name="Li F.W."/>
            <person name="Wang L."/>
        </authorList>
    </citation>
    <scope>NUCLEOTIDE SEQUENCE [LARGE SCALE GENOMIC DNA]</scope>
    <source>
        <strain evidence="2">cv. PW_Plant_1</strain>
    </source>
</reference>